<evidence type="ECO:0000256" key="3">
    <source>
        <dbReference type="ARBA" id="ARBA00022692"/>
    </source>
</evidence>
<evidence type="ECO:0000256" key="6">
    <source>
        <dbReference type="SAM" id="Phobius"/>
    </source>
</evidence>
<comment type="caution">
    <text evidence="7">The sequence shown here is derived from an EMBL/GenBank/DDBJ whole genome shotgun (WGS) entry which is preliminary data.</text>
</comment>
<dbReference type="EMBL" id="CAJNOJ010000046">
    <property type="protein sequence ID" value="CAF0950517.1"/>
    <property type="molecule type" value="Genomic_DNA"/>
</dbReference>
<feature type="transmembrane region" description="Helical" evidence="6">
    <location>
        <begin position="34"/>
        <end position="55"/>
    </location>
</feature>
<evidence type="ECO:0000313" key="7">
    <source>
        <dbReference type="EMBL" id="CAF0950517.1"/>
    </source>
</evidence>
<keyword evidence="5 6" id="KW-0472">Membrane</keyword>
<protein>
    <recommendedName>
        <fullName evidence="9">Plasma membrane proteolipid 3</fullName>
    </recommendedName>
</protein>
<sequence length="95" mass="10581">MKIQVLAIPNHLYMVHYFTHKLLLFGKFTMAVDPVGKCLLFIMAILLPPVAVYLARGKICSCMVCINVILTLLGWIPGVIHAFIVICCCSDYQPA</sequence>
<dbReference type="PROSITE" id="PS01309">
    <property type="entry name" value="UPF0057"/>
    <property type="match status" value="1"/>
</dbReference>
<evidence type="ECO:0000313" key="8">
    <source>
        <dbReference type="Proteomes" id="UP000663852"/>
    </source>
</evidence>
<evidence type="ECO:0000256" key="1">
    <source>
        <dbReference type="ARBA" id="ARBA00004370"/>
    </source>
</evidence>
<evidence type="ECO:0000256" key="2">
    <source>
        <dbReference type="ARBA" id="ARBA00009530"/>
    </source>
</evidence>
<dbReference type="AlphaFoldDB" id="A0A814D7M0"/>
<evidence type="ECO:0000256" key="4">
    <source>
        <dbReference type="ARBA" id="ARBA00022989"/>
    </source>
</evidence>
<dbReference type="GO" id="GO:0016020">
    <property type="term" value="C:membrane"/>
    <property type="evidence" value="ECO:0007669"/>
    <property type="project" value="UniProtKB-SubCell"/>
</dbReference>
<feature type="transmembrane region" description="Helical" evidence="6">
    <location>
        <begin position="62"/>
        <end position="86"/>
    </location>
</feature>
<dbReference type="PANTHER" id="PTHR21659">
    <property type="entry name" value="HYDROPHOBIC PROTEIN RCI2 LOW TEMPERATURE AND SALT RESPONSIVE PROTEIN LTI6 -RELATED"/>
    <property type="match status" value="1"/>
</dbReference>
<keyword evidence="4 6" id="KW-1133">Transmembrane helix</keyword>
<organism evidence="7 8">
    <name type="scientific">Adineta ricciae</name>
    <name type="common">Rotifer</name>
    <dbReference type="NCBI Taxonomy" id="249248"/>
    <lineage>
        <taxon>Eukaryota</taxon>
        <taxon>Metazoa</taxon>
        <taxon>Spiralia</taxon>
        <taxon>Gnathifera</taxon>
        <taxon>Rotifera</taxon>
        <taxon>Eurotatoria</taxon>
        <taxon>Bdelloidea</taxon>
        <taxon>Adinetida</taxon>
        <taxon>Adinetidae</taxon>
        <taxon>Adineta</taxon>
    </lineage>
</organism>
<dbReference type="OrthoDB" id="2802411at2759"/>
<evidence type="ECO:0008006" key="9">
    <source>
        <dbReference type="Google" id="ProtNLM"/>
    </source>
</evidence>
<dbReference type="PANTHER" id="PTHR21659:SF42">
    <property type="entry name" value="UPF0057 MEMBRANE PROTEIN ZK632.10-RELATED"/>
    <property type="match status" value="1"/>
</dbReference>
<accession>A0A814D7M0</accession>
<gene>
    <name evidence="7" type="ORF">EDS130_LOCUS12312</name>
</gene>
<evidence type="ECO:0000256" key="5">
    <source>
        <dbReference type="ARBA" id="ARBA00023136"/>
    </source>
</evidence>
<comment type="subcellular location">
    <subcellularLocation>
        <location evidence="1">Membrane</location>
    </subcellularLocation>
</comment>
<dbReference type="InterPro" id="IPR000612">
    <property type="entry name" value="PMP3"/>
</dbReference>
<proteinExistence type="inferred from homology"/>
<comment type="similarity">
    <text evidence="2">Belongs to the UPF0057 (PMP3) family.</text>
</comment>
<dbReference type="Pfam" id="PF01679">
    <property type="entry name" value="Pmp3"/>
    <property type="match status" value="1"/>
</dbReference>
<reference evidence="7" key="1">
    <citation type="submission" date="2021-02" db="EMBL/GenBank/DDBJ databases">
        <authorList>
            <person name="Nowell W R."/>
        </authorList>
    </citation>
    <scope>NUCLEOTIDE SEQUENCE</scope>
</reference>
<dbReference type="Proteomes" id="UP000663852">
    <property type="component" value="Unassembled WGS sequence"/>
</dbReference>
<name>A0A814D7M0_ADIRI</name>
<keyword evidence="3 6" id="KW-0812">Transmembrane</keyword>